<keyword evidence="5" id="KW-1185">Reference proteome</keyword>
<dbReference type="Pfam" id="PF14278">
    <property type="entry name" value="TetR_C_8"/>
    <property type="match status" value="1"/>
</dbReference>
<keyword evidence="1 2" id="KW-0238">DNA-binding</keyword>
<dbReference type="Pfam" id="PF00440">
    <property type="entry name" value="TetR_N"/>
    <property type="match status" value="1"/>
</dbReference>
<dbReference type="GO" id="GO:0003677">
    <property type="term" value="F:DNA binding"/>
    <property type="evidence" value="ECO:0007669"/>
    <property type="project" value="UniProtKB-UniRule"/>
</dbReference>
<protein>
    <submittedName>
        <fullName evidence="4">Dihydroxyacetone kinase regulator</fullName>
    </submittedName>
</protein>
<evidence type="ECO:0000256" key="1">
    <source>
        <dbReference type="ARBA" id="ARBA00023125"/>
    </source>
</evidence>
<dbReference type="PANTHER" id="PTHR43479">
    <property type="entry name" value="ACREF/ENVCD OPERON REPRESSOR-RELATED"/>
    <property type="match status" value="1"/>
</dbReference>
<dbReference type="Gene3D" id="1.10.357.10">
    <property type="entry name" value="Tetracycline Repressor, domain 2"/>
    <property type="match status" value="1"/>
</dbReference>
<name>G5KIC3_9STRE</name>
<dbReference type="InterPro" id="IPR050624">
    <property type="entry name" value="HTH-type_Tx_Regulator"/>
</dbReference>
<evidence type="ECO:0000259" key="3">
    <source>
        <dbReference type="PROSITE" id="PS50977"/>
    </source>
</evidence>
<dbReference type="InterPro" id="IPR039532">
    <property type="entry name" value="TetR_C_Firmicutes"/>
</dbReference>
<keyword evidence="4" id="KW-0808">Transferase</keyword>
<keyword evidence="4" id="KW-0418">Kinase</keyword>
<evidence type="ECO:0000313" key="4">
    <source>
        <dbReference type="EMBL" id="EHJ56370.1"/>
    </source>
</evidence>
<dbReference type="PANTHER" id="PTHR43479:SF7">
    <property type="entry name" value="TETR-FAMILY TRANSCRIPTIONAL REGULATOR"/>
    <property type="match status" value="1"/>
</dbReference>
<dbReference type="Proteomes" id="UP000005388">
    <property type="component" value="Unassembled WGS sequence"/>
</dbReference>
<dbReference type="InterPro" id="IPR001647">
    <property type="entry name" value="HTH_TetR"/>
</dbReference>
<accession>G5KIC3</accession>
<dbReference type="PROSITE" id="PS50977">
    <property type="entry name" value="HTH_TETR_2"/>
    <property type="match status" value="1"/>
</dbReference>
<dbReference type="InterPro" id="IPR009057">
    <property type="entry name" value="Homeodomain-like_sf"/>
</dbReference>
<organism evidence="4 5">
    <name type="scientific">Streptococcus urinalis 2285-97</name>
    <dbReference type="NCBI Taxonomy" id="764291"/>
    <lineage>
        <taxon>Bacteria</taxon>
        <taxon>Bacillati</taxon>
        <taxon>Bacillota</taxon>
        <taxon>Bacilli</taxon>
        <taxon>Lactobacillales</taxon>
        <taxon>Streptococcaceae</taxon>
        <taxon>Streptococcus</taxon>
    </lineage>
</organism>
<dbReference type="NCBIfam" id="TIGR02366">
    <property type="entry name" value="DHAK_reg"/>
    <property type="match status" value="1"/>
</dbReference>
<dbReference type="GO" id="GO:0016301">
    <property type="term" value="F:kinase activity"/>
    <property type="evidence" value="ECO:0007669"/>
    <property type="project" value="UniProtKB-KW"/>
</dbReference>
<dbReference type="EMBL" id="AEUZ02000001">
    <property type="protein sequence ID" value="EHJ56370.1"/>
    <property type="molecule type" value="Genomic_DNA"/>
</dbReference>
<dbReference type="AlphaFoldDB" id="G5KIC3"/>
<dbReference type="RefSeq" id="WP_006739131.1">
    <property type="nucleotide sequence ID" value="NZ_AEUZ02000001.1"/>
</dbReference>
<reference evidence="4 5" key="1">
    <citation type="journal article" date="2014" name="Int. J. Syst. Evol. Microbiol.">
        <title>Phylogenomics and the dynamic genome evolution of the genus Streptococcus.</title>
        <authorList>
            <consortium name="The Broad Institute Genome Sequencing Platform"/>
            <person name="Richards V.P."/>
            <person name="Palmer S.R."/>
            <person name="Pavinski Bitar P.D."/>
            <person name="Qin X."/>
            <person name="Weinstock G.M."/>
            <person name="Highlander S.K."/>
            <person name="Town C.D."/>
            <person name="Burne R.A."/>
            <person name="Stanhope M.J."/>
        </authorList>
    </citation>
    <scope>NUCLEOTIDE SEQUENCE [LARGE SCALE GENOMIC DNA]</scope>
    <source>
        <strain evidence="4 5">2285-97</strain>
    </source>
</reference>
<evidence type="ECO:0000313" key="5">
    <source>
        <dbReference type="Proteomes" id="UP000005388"/>
    </source>
</evidence>
<proteinExistence type="predicted"/>
<dbReference type="STRING" id="764291.STRUR_1634"/>
<feature type="DNA-binding region" description="H-T-H motif" evidence="2">
    <location>
        <begin position="28"/>
        <end position="47"/>
    </location>
</feature>
<dbReference type="SUPFAM" id="SSF46689">
    <property type="entry name" value="Homeodomain-like"/>
    <property type="match status" value="1"/>
</dbReference>
<sequence>MTTSIITKKRIAKAFKKQMIEKSFDKISVVDIMDQANIRRQTFYNHFVDKFELLDWIFETELQEQVTNNLNYITGFKLLEELLFYIETNRIFYQQLFQIEGQNDFYSFFRDYCFILMEKIISEEEYHKNCLAKNYKIFLIQYHANAFAISIKDYVCQNTDRPDILAIKHVIIASIKQSKEL</sequence>
<dbReference type="eggNOG" id="COG1309">
    <property type="taxonomic scope" value="Bacteria"/>
</dbReference>
<gene>
    <name evidence="4" type="ORF">STRUR_1634</name>
</gene>
<feature type="domain" description="HTH tetR-type" evidence="3">
    <location>
        <begin position="5"/>
        <end position="65"/>
    </location>
</feature>
<dbReference type="InterPro" id="IPR012738">
    <property type="entry name" value="Tscrpt_reg_DhaS"/>
</dbReference>
<evidence type="ECO:0000256" key="2">
    <source>
        <dbReference type="PROSITE-ProRule" id="PRU00335"/>
    </source>
</evidence>
<comment type="caution">
    <text evidence="4">The sequence shown here is derived from an EMBL/GenBank/DDBJ whole genome shotgun (WGS) entry which is preliminary data.</text>
</comment>